<name>A0A1C7MSI0_GRIFR</name>
<evidence type="ECO:0000313" key="1">
    <source>
        <dbReference type="EMBL" id="OBZ79851.1"/>
    </source>
</evidence>
<evidence type="ECO:0000313" key="2">
    <source>
        <dbReference type="Proteomes" id="UP000092993"/>
    </source>
</evidence>
<protein>
    <submittedName>
        <fullName evidence="1">Uncharacterized protein</fullName>
    </submittedName>
</protein>
<accession>A0A1C7MSI0</accession>
<gene>
    <name evidence="1" type="ORF">A0H81_00486</name>
</gene>
<dbReference type="Proteomes" id="UP000092993">
    <property type="component" value="Unassembled WGS sequence"/>
</dbReference>
<keyword evidence="2" id="KW-1185">Reference proteome</keyword>
<sequence length="73" mass="8316">MGHHDSDRRIEPCLVAPVPKFLQRVINLRHQPNTFRISIPIEAPHMGLPCQRSGINLAAPHYIRNAILSFHCL</sequence>
<dbReference type="EMBL" id="LUGG01000001">
    <property type="protein sequence ID" value="OBZ79851.1"/>
    <property type="molecule type" value="Genomic_DNA"/>
</dbReference>
<dbReference type="AlphaFoldDB" id="A0A1C7MSI0"/>
<proteinExistence type="predicted"/>
<comment type="caution">
    <text evidence="1">The sequence shown here is derived from an EMBL/GenBank/DDBJ whole genome shotgun (WGS) entry which is preliminary data.</text>
</comment>
<organism evidence="1 2">
    <name type="scientific">Grifola frondosa</name>
    <name type="common">Maitake</name>
    <name type="synonym">Polyporus frondosus</name>
    <dbReference type="NCBI Taxonomy" id="5627"/>
    <lineage>
        <taxon>Eukaryota</taxon>
        <taxon>Fungi</taxon>
        <taxon>Dikarya</taxon>
        <taxon>Basidiomycota</taxon>
        <taxon>Agaricomycotina</taxon>
        <taxon>Agaricomycetes</taxon>
        <taxon>Polyporales</taxon>
        <taxon>Grifolaceae</taxon>
        <taxon>Grifola</taxon>
    </lineage>
</organism>
<reference evidence="1 2" key="1">
    <citation type="submission" date="2016-03" db="EMBL/GenBank/DDBJ databases">
        <title>Whole genome sequencing of Grifola frondosa 9006-11.</title>
        <authorList>
            <person name="Min B."/>
            <person name="Park H."/>
            <person name="Kim J.-G."/>
            <person name="Cho H."/>
            <person name="Oh Y.-L."/>
            <person name="Kong W.-S."/>
            <person name="Choi I.-G."/>
        </authorList>
    </citation>
    <scope>NUCLEOTIDE SEQUENCE [LARGE SCALE GENOMIC DNA]</scope>
    <source>
        <strain evidence="1 2">9006-11</strain>
    </source>
</reference>